<dbReference type="InterPro" id="IPR047901">
    <property type="entry name" value="BC1881-like"/>
</dbReference>
<evidence type="ECO:0000313" key="2">
    <source>
        <dbReference type="Proteomes" id="UP001549104"/>
    </source>
</evidence>
<organism evidence="1 2">
    <name type="scientific">Sporosarcina psychrophila</name>
    <name type="common">Bacillus psychrophilus</name>
    <dbReference type="NCBI Taxonomy" id="1476"/>
    <lineage>
        <taxon>Bacteria</taxon>
        <taxon>Bacillati</taxon>
        <taxon>Bacillota</taxon>
        <taxon>Bacilli</taxon>
        <taxon>Bacillales</taxon>
        <taxon>Caryophanaceae</taxon>
        <taxon>Sporosarcina</taxon>
    </lineage>
</organism>
<dbReference type="NCBIfam" id="NF033495">
    <property type="entry name" value="phage_BC1881"/>
    <property type="match status" value="1"/>
</dbReference>
<keyword evidence="2" id="KW-1185">Reference proteome</keyword>
<sequence length="144" mass="15580">MADKQSKSRELSVKIDVDVSEALTGLKAVERQAKTATQALRVLETQGNVINVMTADSRELIASIGEGNAIVHNDFLVEYGKQAMRSDISSFSTKALSEELAKREGVTEYYVAPHGAHAELWIRDADAGVKHDLGGGAIILVNRD</sequence>
<dbReference type="EMBL" id="JBEPME010000005">
    <property type="protein sequence ID" value="MET3658506.1"/>
    <property type="molecule type" value="Genomic_DNA"/>
</dbReference>
<evidence type="ECO:0008006" key="3">
    <source>
        <dbReference type="Google" id="ProtNLM"/>
    </source>
</evidence>
<gene>
    <name evidence="1" type="ORF">ABIC55_003623</name>
</gene>
<evidence type="ECO:0000313" key="1">
    <source>
        <dbReference type="EMBL" id="MET3658506.1"/>
    </source>
</evidence>
<protein>
    <recommendedName>
        <fullName evidence="3">General stress protein 17M-like domain-containing protein</fullName>
    </recommendedName>
</protein>
<reference evidence="1 2" key="1">
    <citation type="submission" date="2024-06" db="EMBL/GenBank/DDBJ databases">
        <title>Sorghum-associated microbial communities from plants grown in Nebraska, USA.</title>
        <authorList>
            <person name="Schachtman D."/>
        </authorList>
    </citation>
    <scope>NUCLEOTIDE SEQUENCE [LARGE SCALE GENOMIC DNA]</scope>
    <source>
        <strain evidence="1 2">1288</strain>
    </source>
</reference>
<dbReference type="Proteomes" id="UP001549104">
    <property type="component" value="Unassembled WGS sequence"/>
</dbReference>
<name>A0ABV2KBQ6_SPOPS</name>
<dbReference type="RefSeq" id="WP_354314159.1">
    <property type="nucleotide sequence ID" value="NZ_JBEPME010000005.1"/>
</dbReference>
<proteinExistence type="predicted"/>
<comment type="caution">
    <text evidence="1">The sequence shown here is derived from an EMBL/GenBank/DDBJ whole genome shotgun (WGS) entry which is preliminary data.</text>
</comment>
<accession>A0ABV2KBQ6</accession>